<evidence type="ECO:0000259" key="1">
    <source>
        <dbReference type="PROSITE" id="PS50144"/>
    </source>
</evidence>
<comment type="caution">
    <text evidence="2">The sequence shown here is derived from an EMBL/GenBank/DDBJ whole genome shotgun (WGS) entry which is preliminary data.</text>
</comment>
<evidence type="ECO:0000313" key="2">
    <source>
        <dbReference type="EMBL" id="KAK0597265.1"/>
    </source>
</evidence>
<accession>A0AA39VYR9</accession>
<dbReference type="EMBL" id="JAUESC010000004">
    <property type="protein sequence ID" value="KAK0597265.1"/>
    <property type="molecule type" value="Genomic_DNA"/>
</dbReference>
<dbReference type="InterPro" id="IPR002083">
    <property type="entry name" value="MATH/TRAF_dom"/>
</dbReference>
<dbReference type="CDD" id="cd00121">
    <property type="entry name" value="MATH"/>
    <property type="match status" value="1"/>
</dbReference>
<dbReference type="SUPFAM" id="SSF49599">
    <property type="entry name" value="TRAF domain-like"/>
    <property type="match status" value="2"/>
</dbReference>
<dbReference type="SMART" id="SM00061">
    <property type="entry name" value="MATH"/>
    <property type="match status" value="1"/>
</dbReference>
<reference evidence="2" key="1">
    <citation type="journal article" date="2022" name="Plant J.">
        <title>Strategies of tolerance reflected in two North American maple genomes.</title>
        <authorList>
            <person name="McEvoy S.L."/>
            <person name="Sezen U.U."/>
            <person name="Trouern-Trend A."/>
            <person name="McMahon S.M."/>
            <person name="Schaberg P.G."/>
            <person name="Yang J."/>
            <person name="Wegrzyn J.L."/>
            <person name="Swenson N.G."/>
        </authorList>
    </citation>
    <scope>NUCLEOTIDE SEQUENCE</scope>
    <source>
        <strain evidence="2">NS2018</strain>
    </source>
</reference>
<sequence>MLGVSSTKYLLASFYVADGKEMHYHSMNTMSGISKFVDLNTFSNRLNGYLYKDNCVFGVEVFVVKNTFKEGRLSMMHDPATYFHAWKVTNFSGFEKEKYASESFGCYNWNIVLYPNGNAEGKGNSISIFLDVSRSSFPPNSNLFVKFVLRVKDQKNIEHIEYTGDYLYGLSNVYAWGWSNFLSLAKLKDSKQGYLVDDTLIIEAEVTLLGLVLMKT</sequence>
<dbReference type="InterPro" id="IPR008974">
    <property type="entry name" value="TRAF-like"/>
</dbReference>
<dbReference type="AlphaFoldDB" id="A0AA39VYR9"/>
<dbReference type="PANTHER" id="PTHR46162">
    <property type="entry name" value="TRAF-LIKE FAMILY PROTEIN"/>
    <property type="match status" value="1"/>
</dbReference>
<feature type="domain" description="MATH" evidence="1">
    <location>
        <begin position="81"/>
        <end position="206"/>
    </location>
</feature>
<proteinExistence type="predicted"/>
<reference evidence="2" key="2">
    <citation type="submission" date="2023-06" db="EMBL/GenBank/DDBJ databases">
        <authorList>
            <person name="Swenson N.G."/>
            <person name="Wegrzyn J.L."/>
            <person name="Mcevoy S.L."/>
        </authorList>
    </citation>
    <scope>NUCLEOTIDE SEQUENCE</scope>
    <source>
        <strain evidence="2">NS2018</strain>
        <tissue evidence="2">Leaf</tissue>
    </source>
</reference>
<gene>
    <name evidence="2" type="ORF">LWI29_023523</name>
</gene>
<organism evidence="2 3">
    <name type="scientific">Acer saccharum</name>
    <name type="common">Sugar maple</name>
    <dbReference type="NCBI Taxonomy" id="4024"/>
    <lineage>
        <taxon>Eukaryota</taxon>
        <taxon>Viridiplantae</taxon>
        <taxon>Streptophyta</taxon>
        <taxon>Embryophyta</taxon>
        <taxon>Tracheophyta</taxon>
        <taxon>Spermatophyta</taxon>
        <taxon>Magnoliopsida</taxon>
        <taxon>eudicotyledons</taxon>
        <taxon>Gunneridae</taxon>
        <taxon>Pentapetalae</taxon>
        <taxon>rosids</taxon>
        <taxon>malvids</taxon>
        <taxon>Sapindales</taxon>
        <taxon>Sapindaceae</taxon>
        <taxon>Hippocastanoideae</taxon>
        <taxon>Acereae</taxon>
        <taxon>Acer</taxon>
    </lineage>
</organism>
<keyword evidence="3" id="KW-1185">Reference proteome</keyword>
<protein>
    <recommendedName>
        <fullName evidence="1">MATH domain-containing protein</fullName>
    </recommendedName>
</protein>
<dbReference type="PANTHER" id="PTHR46162:SF9">
    <property type="entry name" value="MATH DOMAIN-CONTAINING PROTEIN"/>
    <property type="match status" value="1"/>
</dbReference>
<evidence type="ECO:0000313" key="3">
    <source>
        <dbReference type="Proteomes" id="UP001168877"/>
    </source>
</evidence>
<dbReference type="Proteomes" id="UP001168877">
    <property type="component" value="Unassembled WGS sequence"/>
</dbReference>
<dbReference type="Gene3D" id="2.60.210.10">
    <property type="entry name" value="Apoptosis, Tumor Necrosis Factor Receptor Associated Protein 2, Chain A"/>
    <property type="match status" value="2"/>
</dbReference>
<dbReference type="PROSITE" id="PS50144">
    <property type="entry name" value="MATH"/>
    <property type="match status" value="1"/>
</dbReference>
<dbReference type="Pfam" id="PF22486">
    <property type="entry name" value="MATH_2"/>
    <property type="match status" value="1"/>
</dbReference>
<name>A0AA39VYR9_ACESA</name>